<dbReference type="Pfam" id="PF03061">
    <property type="entry name" value="4HBT"/>
    <property type="match status" value="1"/>
</dbReference>
<reference evidence="4" key="1">
    <citation type="submission" date="2022-11" db="EMBL/GenBank/DDBJ databases">
        <title>Centuries of genome instability and evolution in soft-shell clam transmissible cancer (bioRxiv).</title>
        <authorList>
            <person name="Hart S.F.M."/>
            <person name="Yonemitsu M.A."/>
            <person name="Giersch R.M."/>
            <person name="Beal B.F."/>
            <person name="Arriagada G."/>
            <person name="Davis B.W."/>
            <person name="Ostrander E.A."/>
            <person name="Goff S.P."/>
            <person name="Metzger M.J."/>
        </authorList>
    </citation>
    <scope>NUCLEOTIDE SEQUENCE</scope>
    <source>
        <strain evidence="4">MELC-2E11</strain>
        <tissue evidence="4">Siphon/mantle</tissue>
    </source>
</reference>
<evidence type="ECO:0000256" key="2">
    <source>
        <dbReference type="ARBA" id="ARBA00022801"/>
    </source>
</evidence>
<dbReference type="InterPro" id="IPR029069">
    <property type="entry name" value="HotDog_dom_sf"/>
</dbReference>
<organism evidence="4 5">
    <name type="scientific">Mya arenaria</name>
    <name type="common">Soft-shell clam</name>
    <dbReference type="NCBI Taxonomy" id="6604"/>
    <lineage>
        <taxon>Eukaryota</taxon>
        <taxon>Metazoa</taxon>
        <taxon>Spiralia</taxon>
        <taxon>Lophotrochozoa</taxon>
        <taxon>Mollusca</taxon>
        <taxon>Bivalvia</taxon>
        <taxon>Autobranchia</taxon>
        <taxon>Heteroconchia</taxon>
        <taxon>Euheterodonta</taxon>
        <taxon>Imparidentia</taxon>
        <taxon>Neoheterodontei</taxon>
        <taxon>Myida</taxon>
        <taxon>Myoidea</taxon>
        <taxon>Myidae</taxon>
        <taxon>Mya</taxon>
    </lineage>
</organism>
<accession>A0ABY7DAN8</accession>
<dbReference type="Proteomes" id="UP001164746">
    <property type="component" value="Chromosome 1"/>
</dbReference>
<dbReference type="InterPro" id="IPR039298">
    <property type="entry name" value="ACOT13"/>
</dbReference>
<evidence type="ECO:0000313" key="5">
    <source>
        <dbReference type="Proteomes" id="UP001164746"/>
    </source>
</evidence>
<dbReference type="InterPro" id="IPR003736">
    <property type="entry name" value="PAAI_dom"/>
</dbReference>
<dbReference type="InterPro" id="IPR006683">
    <property type="entry name" value="Thioestr_dom"/>
</dbReference>
<dbReference type="NCBIfam" id="TIGR00369">
    <property type="entry name" value="unchar_dom_1"/>
    <property type="match status" value="1"/>
</dbReference>
<keyword evidence="2" id="KW-0378">Hydrolase</keyword>
<feature type="domain" description="Thioesterase" evidence="3">
    <location>
        <begin position="56"/>
        <end position="130"/>
    </location>
</feature>
<evidence type="ECO:0000256" key="1">
    <source>
        <dbReference type="ARBA" id="ARBA00008324"/>
    </source>
</evidence>
<gene>
    <name evidence="4" type="ORF">MAR_007193</name>
</gene>
<dbReference type="Gene3D" id="3.10.129.10">
    <property type="entry name" value="Hotdog Thioesterase"/>
    <property type="match status" value="1"/>
</dbReference>
<dbReference type="EMBL" id="CP111012">
    <property type="protein sequence ID" value="WAQ94722.1"/>
    <property type="molecule type" value="Genomic_DNA"/>
</dbReference>
<evidence type="ECO:0000313" key="4">
    <source>
        <dbReference type="EMBL" id="WAQ94722.1"/>
    </source>
</evidence>
<dbReference type="PANTHER" id="PTHR21660:SF1">
    <property type="entry name" value="ACYL-COENZYME A THIOESTERASE 13"/>
    <property type="match status" value="1"/>
</dbReference>
<dbReference type="SUPFAM" id="SSF54637">
    <property type="entry name" value="Thioesterase/thiol ester dehydrase-isomerase"/>
    <property type="match status" value="1"/>
</dbReference>
<proteinExistence type="inferred from homology"/>
<dbReference type="PANTHER" id="PTHR21660">
    <property type="entry name" value="THIOESTERASE SUPERFAMILY MEMBER-RELATED"/>
    <property type="match status" value="1"/>
</dbReference>
<comment type="similarity">
    <text evidence="1">Belongs to the thioesterase PaaI family.</text>
</comment>
<dbReference type="CDD" id="cd03443">
    <property type="entry name" value="PaaI_thioesterase"/>
    <property type="match status" value="1"/>
</dbReference>
<evidence type="ECO:0000259" key="3">
    <source>
        <dbReference type="Pfam" id="PF03061"/>
    </source>
</evidence>
<name>A0ABY7DAN8_MYAAR</name>
<protein>
    <submittedName>
        <fullName evidence="4">ACO13-like protein</fullName>
    </submittedName>
</protein>
<keyword evidence="5" id="KW-1185">Reference proteome</keyword>
<sequence length="144" mass="15131">MAGACRNGFKALKTIIEYSTQAVGFESVLNTVKLVEGGGGRCVCEMRVTDVLQNRGGTLHGGVTCTLVDAVSTWALLGSEDPVTGVSVDLNVSFMKGAKVGEDILIDAQTLKRGRRLAFLSVDITNKADGSLLAQGKHTKYIGA</sequence>